<protein>
    <submittedName>
        <fullName evidence="2">Methyltransferase domain-containing protein</fullName>
    </submittedName>
</protein>
<dbReference type="PANTHER" id="PTHR44068:SF11">
    <property type="entry name" value="GERANYL DIPHOSPHATE 2-C-METHYLTRANSFERASE"/>
    <property type="match status" value="1"/>
</dbReference>
<gene>
    <name evidence="2" type="ORF">IQ251_12860</name>
</gene>
<organism evidence="2 3">
    <name type="scientific">Saccharopolyspora montiporae</name>
    <dbReference type="NCBI Taxonomy" id="2781240"/>
    <lineage>
        <taxon>Bacteria</taxon>
        <taxon>Bacillati</taxon>
        <taxon>Actinomycetota</taxon>
        <taxon>Actinomycetes</taxon>
        <taxon>Pseudonocardiales</taxon>
        <taxon>Pseudonocardiaceae</taxon>
        <taxon>Saccharopolyspora</taxon>
    </lineage>
</organism>
<keyword evidence="3" id="KW-1185">Reference proteome</keyword>
<dbReference type="PANTHER" id="PTHR44068">
    <property type="entry name" value="ZGC:194242"/>
    <property type="match status" value="1"/>
</dbReference>
<dbReference type="EMBL" id="JADEYC010000019">
    <property type="protein sequence ID" value="MBE9375336.1"/>
    <property type="molecule type" value="Genomic_DNA"/>
</dbReference>
<dbReference type="AlphaFoldDB" id="A0A929FY38"/>
<dbReference type="Pfam" id="PF13649">
    <property type="entry name" value="Methyltransf_25"/>
    <property type="match status" value="1"/>
</dbReference>
<dbReference type="Gene3D" id="3.40.50.150">
    <property type="entry name" value="Vaccinia Virus protein VP39"/>
    <property type="match status" value="1"/>
</dbReference>
<accession>A0A929FY38</accession>
<dbReference type="InterPro" id="IPR041698">
    <property type="entry name" value="Methyltransf_25"/>
</dbReference>
<reference evidence="2" key="1">
    <citation type="submission" date="2020-10" db="EMBL/GenBank/DDBJ databases">
        <title>Diversity and distribution of actinomycetes associated with coral in the coast of Hainan.</title>
        <authorList>
            <person name="Li F."/>
        </authorList>
    </citation>
    <scope>NUCLEOTIDE SEQUENCE</scope>
    <source>
        <strain evidence="2">HNM0983</strain>
    </source>
</reference>
<evidence type="ECO:0000313" key="3">
    <source>
        <dbReference type="Proteomes" id="UP000598360"/>
    </source>
</evidence>
<evidence type="ECO:0000259" key="1">
    <source>
        <dbReference type="Pfam" id="PF13649"/>
    </source>
</evidence>
<dbReference type="GO" id="GO:0032259">
    <property type="term" value="P:methylation"/>
    <property type="evidence" value="ECO:0007669"/>
    <property type="project" value="UniProtKB-KW"/>
</dbReference>
<dbReference type="GO" id="GO:0008757">
    <property type="term" value="F:S-adenosylmethionine-dependent methyltransferase activity"/>
    <property type="evidence" value="ECO:0007669"/>
    <property type="project" value="InterPro"/>
</dbReference>
<name>A0A929FY38_9PSEU</name>
<evidence type="ECO:0000313" key="2">
    <source>
        <dbReference type="EMBL" id="MBE9375336.1"/>
    </source>
</evidence>
<dbReference type="CDD" id="cd02440">
    <property type="entry name" value="AdoMet_MTases"/>
    <property type="match status" value="1"/>
</dbReference>
<keyword evidence="2" id="KW-0489">Methyltransferase</keyword>
<dbReference type="InterPro" id="IPR050447">
    <property type="entry name" value="Erg6_SMT_methyltransf"/>
</dbReference>
<feature type="domain" description="Methyltransferase" evidence="1">
    <location>
        <begin position="63"/>
        <end position="157"/>
    </location>
</feature>
<proteinExistence type="predicted"/>
<dbReference type="InterPro" id="IPR029063">
    <property type="entry name" value="SAM-dependent_MTases_sf"/>
</dbReference>
<sequence>MTDEAVEGADTAAHVRVLATGGRAAHHGWFDAPGDPPTLAEAQDRLTAEVARRLGIGPSGVLLDVGCGDGRPALLVAAETGCTVLGLDLRESAADAARAAAEESGLSGQASFHALDIHRASFPESCADAVLLLEALPDLGGGAQVLARLHHALRPGGRLVVADLFDDPGAHGAEWYERFAAVRPGAVPMGLHELLPQLRRCGFGLLDIEDAQERTGPTLAAQARALDDQADRIAAESGPAALADLRSRQRTLAEVLAGHMHYAVVTAVK</sequence>
<dbReference type="SUPFAM" id="SSF53335">
    <property type="entry name" value="S-adenosyl-L-methionine-dependent methyltransferases"/>
    <property type="match status" value="1"/>
</dbReference>
<dbReference type="RefSeq" id="WP_193928766.1">
    <property type="nucleotide sequence ID" value="NZ_JADEYC010000019.1"/>
</dbReference>
<comment type="caution">
    <text evidence="2">The sequence shown here is derived from an EMBL/GenBank/DDBJ whole genome shotgun (WGS) entry which is preliminary data.</text>
</comment>
<keyword evidence="2" id="KW-0808">Transferase</keyword>
<dbReference type="Proteomes" id="UP000598360">
    <property type="component" value="Unassembled WGS sequence"/>
</dbReference>